<sequence length="118" mass="13243">MGSATPRSVISAIHQLVSPWNSWKMVLGMNEEASMMTSYYNTIQRNRGLLMKIEDNVGYKTVRRSVNVVAGLHSGSPLRLGIEIKVMLGYFFKRTTEMSSTADERNVGVDTKIRPSFV</sequence>
<dbReference type="AlphaFoldDB" id="A0A9E7JX91"/>
<protein>
    <submittedName>
        <fullName evidence="1">Uncharacterized protein</fullName>
    </submittedName>
</protein>
<keyword evidence="2" id="KW-1185">Reference proteome</keyword>
<proteinExistence type="predicted"/>
<dbReference type="EMBL" id="CP097506">
    <property type="protein sequence ID" value="URD97050.1"/>
    <property type="molecule type" value="Genomic_DNA"/>
</dbReference>
<evidence type="ECO:0000313" key="2">
    <source>
        <dbReference type="Proteomes" id="UP001055439"/>
    </source>
</evidence>
<organism evidence="1 2">
    <name type="scientific">Musa troglodytarum</name>
    <name type="common">fe'i banana</name>
    <dbReference type="NCBI Taxonomy" id="320322"/>
    <lineage>
        <taxon>Eukaryota</taxon>
        <taxon>Viridiplantae</taxon>
        <taxon>Streptophyta</taxon>
        <taxon>Embryophyta</taxon>
        <taxon>Tracheophyta</taxon>
        <taxon>Spermatophyta</taxon>
        <taxon>Magnoliopsida</taxon>
        <taxon>Liliopsida</taxon>
        <taxon>Zingiberales</taxon>
        <taxon>Musaceae</taxon>
        <taxon>Musa</taxon>
    </lineage>
</organism>
<gene>
    <name evidence="1" type="ORF">MUK42_19160</name>
</gene>
<dbReference type="Proteomes" id="UP001055439">
    <property type="component" value="Chromosome 4"/>
</dbReference>
<accession>A0A9E7JX91</accession>
<reference evidence="1" key="1">
    <citation type="submission" date="2022-05" db="EMBL/GenBank/DDBJ databases">
        <title>The Musa troglodytarum L. genome provides insights into the mechanism of non-climacteric behaviour and enrichment of carotenoids.</title>
        <authorList>
            <person name="Wang J."/>
        </authorList>
    </citation>
    <scope>NUCLEOTIDE SEQUENCE</scope>
    <source>
        <tissue evidence="1">Leaf</tissue>
    </source>
</reference>
<name>A0A9E7JX91_9LILI</name>
<evidence type="ECO:0000313" key="1">
    <source>
        <dbReference type="EMBL" id="URD97050.1"/>
    </source>
</evidence>